<dbReference type="InterPro" id="IPR029071">
    <property type="entry name" value="Ubiquitin-like_domsf"/>
</dbReference>
<accession>A0AA38X197</accession>
<feature type="domain" description="Ubiquitin-like" evidence="2">
    <location>
        <begin position="94"/>
        <end position="170"/>
    </location>
</feature>
<dbReference type="InterPro" id="IPR000626">
    <property type="entry name" value="Ubiquitin-like_dom"/>
</dbReference>
<evidence type="ECO:0000313" key="3">
    <source>
        <dbReference type="EMBL" id="KAJ9604934.1"/>
    </source>
</evidence>
<evidence type="ECO:0000313" key="4">
    <source>
        <dbReference type="Proteomes" id="UP001172673"/>
    </source>
</evidence>
<feature type="compositionally biased region" description="Polar residues" evidence="1">
    <location>
        <begin position="274"/>
        <end position="284"/>
    </location>
</feature>
<dbReference type="PROSITE" id="PS50053">
    <property type="entry name" value="UBIQUITIN_2"/>
    <property type="match status" value="1"/>
</dbReference>
<keyword evidence="4" id="KW-1185">Reference proteome</keyword>
<sequence length="293" mass="32223">MADHPKMTLLSFRKTVQLPVDLTACKTAGDLVADLTKSEKKPSSLDFEDGSLYAISVRDGDDIPLNGNKYDARKALPAIKDGEIEVVSAPEDPFPITIRRPQSTDLANKLEDVIWVKNRDTVRELRTQIASKTGIQPWRQDLRTEDGQSLGSSHHLLVSDRISNSTTIIVRRSTPLKFGFQGAETEWTIVPLTSEIALCAALHKYAQKSSSSIDELQFSIRKRTGRGQQSVVDCIPNYTLFTAETATGTLEENGLDLGDEIHVFRQAPKRKSANNENGGATQATKKQKMAGGT</sequence>
<organism evidence="3 4">
    <name type="scientific">Cladophialophora chaetospira</name>
    <dbReference type="NCBI Taxonomy" id="386627"/>
    <lineage>
        <taxon>Eukaryota</taxon>
        <taxon>Fungi</taxon>
        <taxon>Dikarya</taxon>
        <taxon>Ascomycota</taxon>
        <taxon>Pezizomycotina</taxon>
        <taxon>Eurotiomycetes</taxon>
        <taxon>Chaetothyriomycetidae</taxon>
        <taxon>Chaetothyriales</taxon>
        <taxon>Herpotrichiellaceae</taxon>
        <taxon>Cladophialophora</taxon>
    </lineage>
</organism>
<proteinExistence type="predicted"/>
<name>A0AA38X197_9EURO</name>
<gene>
    <name evidence="3" type="ORF">H2200_010323</name>
</gene>
<evidence type="ECO:0000259" key="2">
    <source>
        <dbReference type="PROSITE" id="PS50053"/>
    </source>
</evidence>
<reference evidence="3" key="1">
    <citation type="submission" date="2022-10" db="EMBL/GenBank/DDBJ databases">
        <title>Culturing micro-colonial fungi from biological soil crusts in the Mojave desert and describing Neophaeococcomyces mojavensis, and introducing the new genera and species Taxawa tesnikishii.</title>
        <authorList>
            <person name="Kurbessoian T."/>
            <person name="Stajich J.E."/>
        </authorList>
    </citation>
    <scope>NUCLEOTIDE SEQUENCE</scope>
    <source>
        <strain evidence="3">TK_41</strain>
    </source>
</reference>
<dbReference type="Proteomes" id="UP001172673">
    <property type="component" value="Unassembled WGS sequence"/>
</dbReference>
<dbReference type="SUPFAM" id="SSF54236">
    <property type="entry name" value="Ubiquitin-like"/>
    <property type="match status" value="1"/>
</dbReference>
<protein>
    <recommendedName>
        <fullName evidence="2">Ubiquitin-like domain-containing protein</fullName>
    </recommendedName>
</protein>
<dbReference type="EMBL" id="JAPDRK010000017">
    <property type="protein sequence ID" value="KAJ9604934.1"/>
    <property type="molecule type" value="Genomic_DNA"/>
</dbReference>
<dbReference type="AlphaFoldDB" id="A0AA38X197"/>
<evidence type="ECO:0000256" key="1">
    <source>
        <dbReference type="SAM" id="MobiDB-lite"/>
    </source>
</evidence>
<comment type="caution">
    <text evidence="3">The sequence shown here is derived from an EMBL/GenBank/DDBJ whole genome shotgun (WGS) entry which is preliminary data.</text>
</comment>
<feature type="region of interest" description="Disordered" evidence="1">
    <location>
        <begin position="267"/>
        <end position="293"/>
    </location>
</feature>